<accession>A0A7S0ATK2</accession>
<dbReference type="EMBL" id="HBEJ01012758">
    <property type="protein sequence ID" value="CAD8373480.1"/>
    <property type="molecule type" value="Transcribed_RNA"/>
</dbReference>
<proteinExistence type="predicted"/>
<evidence type="ECO:0008006" key="2">
    <source>
        <dbReference type="Google" id="ProtNLM"/>
    </source>
</evidence>
<reference evidence="1" key="1">
    <citation type="submission" date="2021-01" db="EMBL/GenBank/DDBJ databases">
        <authorList>
            <person name="Corre E."/>
            <person name="Pelletier E."/>
            <person name="Niang G."/>
            <person name="Scheremetjew M."/>
            <person name="Finn R."/>
            <person name="Kale V."/>
            <person name="Holt S."/>
            <person name="Cochrane G."/>
            <person name="Meng A."/>
            <person name="Brown T."/>
            <person name="Cohen L."/>
        </authorList>
    </citation>
    <scope>NUCLEOTIDE SEQUENCE</scope>
    <source>
        <strain evidence="1">CCMP3303</strain>
    </source>
</reference>
<gene>
    <name evidence="1" type="ORF">MPOL1434_LOCUS7481</name>
</gene>
<dbReference type="AlphaFoldDB" id="A0A7S0ATK2"/>
<name>A0A7S0ATK2_9STRA</name>
<protein>
    <recommendedName>
        <fullName evidence="2">KIF-binding protein</fullName>
    </recommendedName>
</protein>
<dbReference type="InterPro" id="IPR053159">
    <property type="entry name" value="Hybrid_Histidine_Kinase"/>
</dbReference>
<organism evidence="1">
    <name type="scientific">Minutocellus polymorphus</name>
    <dbReference type="NCBI Taxonomy" id="265543"/>
    <lineage>
        <taxon>Eukaryota</taxon>
        <taxon>Sar</taxon>
        <taxon>Stramenopiles</taxon>
        <taxon>Ochrophyta</taxon>
        <taxon>Bacillariophyta</taxon>
        <taxon>Mediophyceae</taxon>
        <taxon>Cymatosirophycidae</taxon>
        <taxon>Cymatosirales</taxon>
        <taxon>Cymatosiraceae</taxon>
        <taxon>Minutocellus</taxon>
    </lineage>
</organism>
<dbReference type="PANTHER" id="PTHR43642">
    <property type="entry name" value="HYBRID SIGNAL TRANSDUCTION HISTIDINE KINASE G"/>
    <property type="match status" value="1"/>
</dbReference>
<sequence length="236" mass="26997">MAFNHELTGAVGHLVQVLSNLCNESTLDPTIIMPEVPTRKIEGDVPPKDMPDFVHLGQIYFYRLFLSYLFGRYSQAYDIVLARESFVDKIPVRHAILADETFYTGLTAVAVAREKGDDTLLVQARQCLDNMKGFCEQCRHNFEHKRCLLEAEIAVYDCKYDKAASLYDDAIRIAGEHGFVHEQGLAHEKAGSFYYGLNRSKSLQHFKWAKKYFLQWGSPRKVRDLEQRYSIGSSST</sequence>
<evidence type="ECO:0000313" key="1">
    <source>
        <dbReference type="EMBL" id="CAD8373480.1"/>
    </source>
</evidence>
<dbReference type="PANTHER" id="PTHR43642:SF1">
    <property type="entry name" value="HYBRID SIGNAL TRANSDUCTION HISTIDINE KINASE G"/>
    <property type="match status" value="1"/>
</dbReference>
<dbReference type="InterPro" id="IPR011990">
    <property type="entry name" value="TPR-like_helical_dom_sf"/>
</dbReference>
<dbReference type="SUPFAM" id="SSF48452">
    <property type="entry name" value="TPR-like"/>
    <property type="match status" value="1"/>
</dbReference>